<feature type="compositionally biased region" description="Pro residues" evidence="3">
    <location>
        <begin position="476"/>
        <end position="492"/>
    </location>
</feature>
<dbReference type="EMBL" id="MDYL01000005">
    <property type="protein sequence ID" value="OQD76196.1"/>
    <property type="molecule type" value="Genomic_DNA"/>
</dbReference>
<dbReference type="PANTHER" id="PTHR48027">
    <property type="entry name" value="HETEROGENEOUS NUCLEAR RIBONUCLEOPROTEIN 87F-RELATED"/>
    <property type="match status" value="1"/>
</dbReference>
<sequence length="1010" mass="109357">MLKPFQIRDLYASPSAGHEVTSDPPASRGVVQISAADYDDIASNHPRAMLTYMDSDDGDQITVGSSLELSERLDEPIDIAQRLDSVQISEYELEPMHLFDIRRSNSVTELWKRFENTASPAPKAVGTMNGVSTTAEPTASNAKPEDAPASQYTIPPMSAPGEDSQPLMAAFEAELANILKSSETSDTPAQGARSEPATETAANASSQRIPPAVEQFVAQILQQVCSGADVMQTELRARIPELRRQLSDAQRGLPENLATSLQALFAQLEAQMRSALNNLPDSGRHMAEEAIQAGRPVAEDAVERLRSFATDLDQTTRTLFAAFESEFGRAGSENTSTTTGSSNAAPGVFCPPPSNVPMPPVPTYQKSQAQPVDTTTQQKDTTATGQSTVKDPEPSGPSTSQRAGPNLHVEQEPRPWERLPPRPPPHWRPPPINSTLPPSYLHPLSHPGSRASFNPGQPWHQFGPSPGSLPHHFDPFAPPRPRPPPPPPPGPFSFPQWSQLRSVAPFFPDDIPQPKDGEGFLQLRTPPALPYTAGVEQNGGMQTEAPGNKTLFIGNVGFNVTEKMIQDVFASKGFIVNVDLPLDSTSGKHAGFGYLHFPSIHPAMAAMNALQGFHIDGHAINLEFSDQMPIERIPSLQPSEEHASSGSLNAQQGSSRAASVSDASAFQEKPSEKEQILSKDAARKSSSGSIKRRKSVTFQETDFSAPGVASPSPNAPRAASPALIDLTDEVTADIPPVGTQCHSQPLNRLPMTQREMTDLGMDRFPPVSQLDAHLMANQRQGRAYVPPHGVSPEDYAFFRNRVSSRPGLKASPKSVALGTNIQETQTPSNVACDSGTEKFEKKDDMETSRGGSKPIRTIKRSGTVHTRPLNDAPPRHFTAGDPLRRRATERNSLRSSARQSAEMDTWARLDRRERLRSRPSSTRGIPGSFPIEEASQPPVTNASPNNTDGAQDTHTRDIENCISSLVYMGYGTPQEGGRARMAVYAAASNGSLPDAIEMIEEERKAYAGRL</sequence>
<feature type="region of interest" description="Disordered" evidence="3">
    <location>
        <begin position="328"/>
        <end position="495"/>
    </location>
</feature>
<dbReference type="InterPro" id="IPR052462">
    <property type="entry name" value="SLIRP/GR-RBP-like"/>
</dbReference>
<dbReference type="InterPro" id="IPR035979">
    <property type="entry name" value="RBD_domain_sf"/>
</dbReference>
<dbReference type="Gene3D" id="3.30.70.330">
    <property type="match status" value="1"/>
</dbReference>
<feature type="region of interest" description="Disordered" evidence="3">
    <location>
        <begin position="636"/>
        <end position="719"/>
    </location>
</feature>
<dbReference type="STRING" id="69771.A0A1V6PI51"/>
<feature type="compositionally biased region" description="Basic and acidic residues" evidence="3">
    <location>
        <begin position="669"/>
        <end position="683"/>
    </location>
</feature>
<evidence type="ECO:0000313" key="5">
    <source>
        <dbReference type="EMBL" id="OQD76196.1"/>
    </source>
</evidence>
<dbReference type="OrthoDB" id="193499at2759"/>
<feature type="region of interest" description="Disordered" evidence="3">
    <location>
        <begin position="818"/>
        <end position="953"/>
    </location>
</feature>
<gene>
    <name evidence="5" type="ORF">PENDEC_c005G00045</name>
</gene>
<feature type="domain" description="RRM" evidence="4">
    <location>
        <begin position="549"/>
        <end position="627"/>
    </location>
</feature>
<feature type="compositionally biased region" description="Polar residues" evidence="3">
    <location>
        <begin position="818"/>
        <end position="831"/>
    </location>
</feature>
<feature type="compositionally biased region" description="Low complexity" evidence="3">
    <location>
        <begin position="654"/>
        <end position="665"/>
    </location>
</feature>
<reference evidence="6" key="1">
    <citation type="journal article" date="2017" name="Nat. Microbiol.">
        <title>Global analysis of biosynthetic gene clusters reveals vast potential of secondary metabolite production in Penicillium species.</title>
        <authorList>
            <person name="Nielsen J.C."/>
            <person name="Grijseels S."/>
            <person name="Prigent S."/>
            <person name="Ji B."/>
            <person name="Dainat J."/>
            <person name="Nielsen K.F."/>
            <person name="Frisvad J.C."/>
            <person name="Workman M."/>
            <person name="Nielsen J."/>
        </authorList>
    </citation>
    <scope>NUCLEOTIDE SEQUENCE [LARGE SCALE GENOMIC DNA]</scope>
    <source>
        <strain evidence="6">IBT 11843</strain>
    </source>
</reference>
<comment type="caution">
    <text evidence="5">The sequence shown here is derived from an EMBL/GenBank/DDBJ whole genome shotgun (WGS) entry which is preliminary data.</text>
</comment>
<feature type="compositionally biased region" description="Pro residues" evidence="3">
    <location>
        <begin position="349"/>
        <end position="362"/>
    </location>
</feature>
<feature type="compositionally biased region" description="Polar residues" evidence="3">
    <location>
        <begin position="937"/>
        <end position="950"/>
    </location>
</feature>
<feature type="compositionally biased region" description="Low complexity" evidence="3">
    <location>
        <begin position="434"/>
        <end position="449"/>
    </location>
</feature>
<name>A0A1V6PI51_PENDC</name>
<dbReference type="GO" id="GO:0003723">
    <property type="term" value="F:RNA binding"/>
    <property type="evidence" value="ECO:0007669"/>
    <property type="project" value="UniProtKB-UniRule"/>
</dbReference>
<dbReference type="CDD" id="cd00590">
    <property type="entry name" value="RRM_SF"/>
    <property type="match status" value="1"/>
</dbReference>
<feature type="compositionally biased region" description="Basic and acidic residues" evidence="3">
    <location>
        <begin position="882"/>
        <end position="892"/>
    </location>
</feature>
<keyword evidence="6" id="KW-1185">Reference proteome</keyword>
<feature type="region of interest" description="Disordered" evidence="3">
    <location>
        <begin position="182"/>
        <end position="207"/>
    </location>
</feature>
<feature type="compositionally biased region" description="Low complexity" evidence="3">
    <location>
        <begin position="331"/>
        <end position="343"/>
    </location>
</feature>
<dbReference type="Gene3D" id="1.20.120.20">
    <property type="entry name" value="Apolipoprotein"/>
    <property type="match status" value="1"/>
</dbReference>
<feature type="compositionally biased region" description="Low complexity" evidence="3">
    <location>
        <begin position="709"/>
        <end position="719"/>
    </location>
</feature>
<dbReference type="SUPFAM" id="SSF54928">
    <property type="entry name" value="RNA-binding domain, RBD"/>
    <property type="match status" value="1"/>
</dbReference>
<dbReference type="PROSITE" id="PS50102">
    <property type="entry name" value="RRM"/>
    <property type="match status" value="1"/>
</dbReference>
<feature type="compositionally biased region" description="Polar residues" evidence="3">
    <location>
        <begin position="644"/>
        <end position="653"/>
    </location>
</feature>
<feature type="region of interest" description="Disordered" evidence="3">
    <location>
        <begin position="122"/>
        <end position="149"/>
    </location>
</feature>
<keyword evidence="1 2" id="KW-0694">RNA-binding</keyword>
<dbReference type="SMART" id="SM00360">
    <property type="entry name" value="RRM"/>
    <property type="match status" value="1"/>
</dbReference>
<dbReference type="InterPro" id="IPR012677">
    <property type="entry name" value="Nucleotide-bd_a/b_plait_sf"/>
</dbReference>
<evidence type="ECO:0000256" key="3">
    <source>
        <dbReference type="SAM" id="MobiDB-lite"/>
    </source>
</evidence>
<proteinExistence type="predicted"/>
<evidence type="ECO:0000259" key="4">
    <source>
        <dbReference type="PROSITE" id="PS50102"/>
    </source>
</evidence>
<protein>
    <recommendedName>
        <fullName evidence="4">RRM domain-containing protein</fullName>
    </recommendedName>
</protein>
<accession>A0A1V6PI51</accession>
<dbReference type="Proteomes" id="UP000191522">
    <property type="component" value="Unassembled WGS sequence"/>
</dbReference>
<feature type="compositionally biased region" description="Basic and acidic residues" evidence="3">
    <location>
        <begin position="409"/>
        <end position="420"/>
    </location>
</feature>
<evidence type="ECO:0000256" key="1">
    <source>
        <dbReference type="ARBA" id="ARBA00022884"/>
    </source>
</evidence>
<feature type="compositionally biased region" description="Pro residues" evidence="3">
    <location>
        <begin position="421"/>
        <end position="432"/>
    </location>
</feature>
<evidence type="ECO:0000256" key="2">
    <source>
        <dbReference type="PROSITE-ProRule" id="PRU00176"/>
    </source>
</evidence>
<dbReference type="OMA" id="PDGGRQM"/>
<feature type="compositionally biased region" description="Low complexity" evidence="3">
    <location>
        <begin position="373"/>
        <end position="384"/>
    </location>
</feature>
<dbReference type="Pfam" id="PF00076">
    <property type="entry name" value="RRM_1"/>
    <property type="match status" value="1"/>
</dbReference>
<feature type="compositionally biased region" description="Polar residues" evidence="3">
    <location>
        <begin position="129"/>
        <end position="141"/>
    </location>
</feature>
<dbReference type="AlphaFoldDB" id="A0A1V6PI51"/>
<evidence type="ECO:0000313" key="6">
    <source>
        <dbReference type="Proteomes" id="UP000191522"/>
    </source>
</evidence>
<organism evidence="5 6">
    <name type="scientific">Penicillium decumbens</name>
    <dbReference type="NCBI Taxonomy" id="69771"/>
    <lineage>
        <taxon>Eukaryota</taxon>
        <taxon>Fungi</taxon>
        <taxon>Dikarya</taxon>
        <taxon>Ascomycota</taxon>
        <taxon>Pezizomycotina</taxon>
        <taxon>Eurotiomycetes</taxon>
        <taxon>Eurotiomycetidae</taxon>
        <taxon>Eurotiales</taxon>
        <taxon>Aspergillaceae</taxon>
        <taxon>Penicillium</taxon>
    </lineage>
</organism>
<feature type="compositionally biased region" description="Basic and acidic residues" evidence="3">
    <location>
        <begin position="835"/>
        <end position="847"/>
    </location>
</feature>
<dbReference type="InterPro" id="IPR000504">
    <property type="entry name" value="RRM_dom"/>
</dbReference>